<feature type="transmembrane region" description="Helical" evidence="1">
    <location>
        <begin position="20"/>
        <end position="41"/>
    </location>
</feature>
<name>A0A6J7XX91_9ZZZZ</name>
<reference evidence="2" key="1">
    <citation type="submission" date="2020-05" db="EMBL/GenBank/DDBJ databases">
        <authorList>
            <person name="Chiriac C."/>
            <person name="Salcher M."/>
            <person name="Ghai R."/>
            <person name="Kavagutti S V."/>
        </authorList>
    </citation>
    <scope>NUCLEOTIDE SEQUENCE</scope>
</reference>
<evidence type="ECO:0000313" key="2">
    <source>
        <dbReference type="EMBL" id="CAB5241148.1"/>
    </source>
</evidence>
<dbReference type="InterPro" id="IPR025443">
    <property type="entry name" value="DUF4307"/>
</dbReference>
<organism evidence="2">
    <name type="scientific">freshwater metagenome</name>
    <dbReference type="NCBI Taxonomy" id="449393"/>
    <lineage>
        <taxon>unclassified sequences</taxon>
        <taxon>metagenomes</taxon>
        <taxon>ecological metagenomes</taxon>
    </lineage>
</organism>
<protein>
    <submittedName>
        <fullName evidence="2">Unannotated protein</fullName>
    </submittedName>
</protein>
<dbReference type="AlphaFoldDB" id="A0A6J7XX91"/>
<gene>
    <name evidence="2" type="ORF">UFOPK3554_01270</name>
</gene>
<keyword evidence="1" id="KW-0472">Membrane</keyword>
<dbReference type="EMBL" id="CAFBSG010000029">
    <property type="protein sequence ID" value="CAB5241148.1"/>
    <property type="molecule type" value="Genomic_DNA"/>
</dbReference>
<proteinExistence type="predicted"/>
<keyword evidence="1" id="KW-0812">Transmembrane</keyword>
<evidence type="ECO:0000256" key="1">
    <source>
        <dbReference type="SAM" id="Phobius"/>
    </source>
</evidence>
<dbReference type="Pfam" id="PF14155">
    <property type="entry name" value="DUF4307"/>
    <property type="match status" value="1"/>
</dbReference>
<sequence>MNAEPEFSFNERYGIKPERAWLAPAIFFGIVGTAWIIWAGLHHANPEIRSELISFSVTSEKEISIRYSMTRADPARPILCTLVARDFDKNVVGQIDDPIEPGKSSVTRITAIPTRSAAVTATVARCRLA</sequence>
<accession>A0A6J7XX91</accession>
<keyword evidence="1" id="KW-1133">Transmembrane helix</keyword>